<sequence>MHLVSSRSQQPVNSTFSYNLPTATRTRNRGDIRMGISPTSEDQGRAHHLRGAISEAYPDETQLSHTGDPNDVGRVDLVIEVAGAARG</sequence>
<reference evidence="2 3" key="1">
    <citation type="journal article" date="2024" name="bioRxiv">
        <title>A reference genome for Trichogramma kaykai: A tiny desert-dwelling parasitoid wasp with competing sex-ratio distorters.</title>
        <authorList>
            <person name="Culotta J."/>
            <person name="Lindsey A.R."/>
        </authorList>
    </citation>
    <scope>NUCLEOTIDE SEQUENCE [LARGE SCALE GENOMIC DNA]</scope>
    <source>
        <strain evidence="2 3">KSX58</strain>
    </source>
</reference>
<name>A0ABD2WII2_9HYME</name>
<proteinExistence type="predicted"/>
<comment type="caution">
    <text evidence="2">The sequence shown here is derived from an EMBL/GenBank/DDBJ whole genome shotgun (WGS) entry which is preliminary data.</text>
</comment>
<dbReference type="EMBL" id="JBJJXI010000106">
    <property type="protein sequence ID" value="KAL3392367.1"/>
    <property type="molecule type" value="Genomic_DNA"/>
</dbReference>
<feature type="compositionally biased region" description="Polar residues" evidence="1">
    <location>
        <begin position="1"/>
        <end position="25"/>
    </location>
</feature>
<evidence type="ECO:0000313" key="2">
    <source>
        <dbReference type="EMBL" id="KAL3392367.1"/>
    </source>
</evidence>
<accession>A0ABD2WII2</accession>
<evidence type="ECO:0000256" key="1">
    <source>
        <dbReference type="SAM" id="MobiDB-lite"/>
    </source>
</evidence>
<feature type="region of interest" description="Disordered" evidence="1">
    <location>
        <begin position="1"/>
        <end position="47"/>
    </location>
</feature>
<keyword evidence="3" id="KW-1185">Reference proteome</keyword>
<dbReference type="AlphaFoldDB" id="A0ABD2WII2"/>
<organism evidence="2 3">
    <name type="scientific">Trichogramma kaykai</name>
    <dbReference type="NCBI Taxonomy" id="54128"/>
    <lineage>
        <taxon>Eukaryota</taxon>
        <taxon>Metazoa</taxon>
        <taxon>Ecdysozoa</taxon>
        <taxon>Arthropoda</taxon>
        <taxon>Hexapoda</taxon>
        <taxon>Insecta</taxon>
        <taxon>Pterygota</taxon>
        <taxon>Neoptera</taxon>
        <taxon>Endopterygota</taxon>
        <taxon>Hymenoptera</taxon>
        <taxon>Apocrita</taxon>
        <taxon>Proctotrupomorpha</taxon>
        <taxon>Chalcidoidea</taxon>
        <taxon>Trichogrammatidae</taxon>
        <taxon>Trichogramma</taxon>
    </lineage>
</organism>
<dbReference type="Proteomes" id="UP001627154">
    <property type="component" value="Unassembled WGS sequence"/>
</dbReference>
<protein>
    <submittedName>
        <fullName evidence="2">Uncharacterized protein</fullName>
    </submittedName>
</protein>
<evidence type="ECO:0000313" key="3">
    <source>
        <dbReference type="Proteomes" id="UP001627154"/>
    </source>
</evidence>
<gene>
    <name evidence="2" type="ORF">TKK_013191</name>
</gene>